<sequence length="79" mass="9026">MQFTLSCRDEDGTLTEKRFDGIFLDDVVAKTEDFLKGVGFVFETLEAQVYPVDEESNPEFLTEDESSVMSSIYNSTVRR</sequence>
<dbReference type="RefSeq" id="YP_010090306.1">
    <property type="nucleotide sequence ID" value="NC_055719.1"/>
</dbReference>
<accession>A0A1Z1LW75</accession>
<protein>
    <submittedName>
        <fullName evidence="1">Uncharacterized protein</fullName>
    </submittedName>
</protein>
<keyword evidence="2" id="KW-1185">Reference proteome</keyword>
<reference evidence="1 2" key="1">
    <citation type="submission" date="2017-04" db="EMBL/GenBank/DDBJ databases">
        <title>Isolation and Genetic Analysis of a Novel Cyanophage S-H35 from the Bohai Sea.</title>
        <authorList>
            <person name="Xu X."/>
        </authorList>
    </citation>
    <scope>NUCLEOTIDE SEQUENCE [LARGE SCALE GENOMIC DNA]</scope>
</reference>
<dbReference type="Proteomes" id="UP000225351">
    <property type="component" value="Segment"/>
</dbReference>
<organism evidence="1 2">
    <name type="scientific">Synechococcus phage S-H35</name>
    <dbReference type="NCBI Taxonomy" id="1983572"/>
    <lineage>
        <taxon>Viruses</taxon>
        <taxon>Duplodnaviria</taxon>
        <taxon>Heunggongvirae</taxon>
        <taxon>Uroviricota</taxon>
        <taxon>Caudoviricetes</taxon>
        <taxon>Pantevenvirales</taxon>
        <taxon>Kyanoviridae</taxon>
        <taxon>Shandvirus</taxon>
        <taxon>Shandvirus sh35</taxon>
    </lineage>
</organism>
<evidence type="ECO:0000313" key="1">
    <source>
        <dbReference type="EMBL" id="ARW56920.1"/>
    </source>
</evidence>
<proteinExistence type="predicted"/>
<name>A0A1Z1LW75_9CAUD</name>
<dbReference type="EMBL" id="KY945241">
    <property type="protein sequence ID" value="ARW56920.1"/>
    <property type="molecule type" value="Genomic_RNA"/>
</dbReference>
<dbReference type="KEGG" id="vg:65107778"/>
<dbReference type="GeneID" id="65107778"/>
<evidence type="ECO:0000313" key="2">
    <source>
        <dbReference type="Proteomes" id="UP000225351"/>
    </source>
</evidence>